<dbReference type="AlphaFoldDB" id="A0A9D1P704"/>
<dbReference type="Pfam" id="PF12822">
    <property type="entry name" value="ECF_trnsprt"/>
    <property type="match status" value="1"/>
</dbReference>
<keyword evidence="1" id="KW-1133">Transmembrane helix</keyword>
<evidence type="ECO:0000313" key="2">
    <source>
        <dbReference type="EMBL" id="HIV27704.1"/>
    </source>
</evidence>
<keyword evidence="1" id="KW-0472">Membrane</keyword>
<evidence type="ECO:0000256" key="1">
    <source>
        <dbReference type="SAM" id="Phobius"/>
    </source>
</evidence>
<feature type="transmembrane region" description="Helical" evidence="1">
    <location>
        <begin position="31"/>
        <end position="51"/>
    </location>
</feature>
<sequence length="196" mass="20207">MKLHNSTYRLVLTALFVALVILFGLTPVGLISLGFINVTLLCIPVIAGTLILGLKTGLLLGACFGLVSFLSMLGVSLTRPSSLAATLFSANGFLAALMCFVPRLAVPAVAWGVYKLAAKKAERSRRALPFAAAAGSIANTILYLGMMLLFYVLCGLDASAILGLIAGTGAIAGVSEAVVAAVVVTPVVAAIWKIQK</sequence>
<feature type="transmembrane region" description="Helical" evidence="1">
    <location>
        <begin position="127"/>
        <end position="153"/>
    </location>
</feature>
<gene>
    <name evidence="2" type="ORF">IAA64_07015</name>
</gene>
<organism evidence="2 3">
    <name type="scientific">Candidatus Ornithocaccomicrobium faecavium</name>
    <dbReference type="NCBI Taxonomy" id="2840890"/>
    <lineage>
        <taxon>Bacteria</taxon>
        <taxon>Bacillati</taxon>
        <taxon>Bacillota</taxon>
        <taxon>Clostridia</taxon>
        <taxon>Candidatus Ornithocaccomicrobium</taxon>
    </lineage>
</organism>
<keyword evidence="1" id="KW-0812">Transmembrane</keyword>
<feature type="transmembrane region" description="Helical" evidence="1">
    <location>
        <begin position="159"/>
        <end position="192"/>
    </location>
</feature>
<reference evidence="2" key="2">
    <citation type="journal article" date="2021" name="PeerJ">
        <title>Extensive microbial diversity within the chicken gut microbiome revealed by metagenomics and culture.</title>
        <authorList>
            <person name="Gilroy R."/>
            <person name="Ravi A."/>
            <person name="Getino M."/>
            <person name="Pursley I."/>
            <person name="Horton D.L."/>
            <person name="Alikhan N.F."/>
            <person name="Baker D."/>
            <person name="Gharbi K."/>
            <person name="Hall N."/>
            <person name="Watson M."/>
            <person name="Adriaenssens E.M."/>
            <person name="Foster-Nyarko E."/>
            <person name="Jarju S."/>
            <person name="Secka A."/>
            <person name="Antonio M."/>
            <person name="Oren A."/>
            <person name="Chaudhuri R.R."/>
            <person name="La Ragione R."/>
            <person name="Hildebrand F."/>
            <person name="Pallen M.J."/>
        </authorList>
    </citation>
    <scope>NUCLEOTIDE SEQUENCE</scope>
    <source>
        <strain evidence="2">CHK183-6373</strain>
    </source>
</reference>
<protein>
    <submittedName>
        <fullName evidence="2">ECF transporter S component</fullName>
    </submittedName>
</protein>
<proteinExistence type="predicted"/>
<dbReference type="InterPro" id="IPR024529">
    <property type="entry name" value="ECF_trnsprt_substrate-spec"/>
</dbReference>
<feature type="transmembrane region" description="Helical" evidence="1">
    <location>
        <begin position="58"/>
        <end position="77"/>
    </location>
</feature>
<accession>A0A9D1P704</accession>
<evidence type="ECO:0000313" key="3">
    <source>
        <dbReference type="Proteomes" id="UP000886884"/>
    </source>
</evidence>
<feature type="transmembrane region" description="Helical" evidence="1">
    <location>
        <begin position="83"/>
        <end position="106"/>
    </location>
</feature>
<dbReference type="EMBL" id="DVOT01000130">
    <property type="protein sequence ID" value="HIV27704.1"/>
    <property type="molecule type" value="Genomic_DNA"/>
</dbReference>
<dbReference type="GO" id="GO:0022857">
    <property type="term" value="F:transmembrane transporter activity"/>
    <property type="evidence" value="ECO:0007669"/>
    <property type="project" value="InterPro"/>
</dbReference>
<dbReference type="Gene3D" id="1.10.1760.20">
    <property type="match status" value="1"/>
</dbReference>
<name>A0A9D1P704_9FIRM</name>
<comment type="caution">
    <text evidence="2">The sequence shown here is derived from an EMBL/GenBank/DDBJ whole genome shotgun (WGS) entry which is preliminary data.</text>
</comment>
<dbReference type="Proteomes" id="UP000886884">
    <property type="component" value="Unassembled WGS sequence"/>
</dbReference>
<reference evidence="2" key="1">
    <citation type="submission" date="2020-10" db="EMBL/GenBank/DDBJ databases">
        <authorList>
            <person name="Gilroy R."/>
        </authorList>
    </citation>
    <scope>NUCLEOTIDE SEQUENCE</scope>
    <source>
        <strain evidence="2">CHK183-6373</strain>
    </source>
</reference>
<feature type="transmembrane region" description="Helical" evidence="1">
    <location>
        <begin position="7"/>
        <end position="25"/>
    </location>
</feature>